<dbReference type="HOGENOM" id="CLU_2523559_0_0_5"/>
<dbReference type="EMBL" id="AAMS01000010">
    <property type="protein sequence ID" value="EAQ05373.1"/>
    <property type="molecule type" value="Genomic_DNA"/>
</dbReference>
<proteinExistence type="predicted"/>
<keyword evidence="2" id="KW-1185">Reference proteome</keyword>
<organism evidence="1 2">
    <name type="scientific">Yoonia vestfoldensis SKA53</name>
    <dbReference type="NCBI Taxonomy" id="314232"/>
    <lineage>
        <taxon>Bacteria</taxon>
        <taxon>Pseudomonadati</taxon>
        <taxon>Pseudomonadota</taxon>
        <taxon>Alphaproteobacteria</taxon>
        <taxon>Rhodobacterales</taxon>
        <taxon>Paracoccaceae</taxon>
        <taxon>Yoonia</taxon>
    </lineage>
</organism>
<sequence length="84" mass="8682">MGISKSKLARAETAAGSISSGDLEYALSVFRSAGVMIDLTIEGDLRLTVPDNKLHLIEAAITAGMGADGSFDEVASDPKTSNPK</sequence>
<evidence type="ECO:0000313" key="1">
    <source>
        <dbReference type="EMBL" id="EAQ05373.1"/>
    </source>
</evidence>
<evidence type="ECO:0000313" key="2">
    <source>
        <dbReference type="Proteomes" id="UP000004507"/>
    </source>
</evidence>
<protein>
    <submittedName>
        <fullName evidence="1">Uncharacterized protein</fullName>
    </submittedName>
</protein>
<accession>A3V910</accession>
<dbReference type="Proteomes" id="UP000004507">
    <property type="component" value="Unassembled WGS sequence"/>
</dbReference>
<gene>
    <name evidence="1" type="ORF">SKA53_00315</name>
</gene>
<dbReference type="AlphaFoldDB" id="A3V910"/>
<name>A3V910_9RHOB</name>
<reference evidence="1 2" key="1">
    <citation type="submission" date="2006-01" db="EMBL/GenBank/DDBJ databases">
        <authorList>
            <person name="Hagstrom A."/>
            <person name="Ferriera S."/>
            <person name="Johnson J."/>
            <person name="Kravitz S."/>
            <person name="Halpern A."/>
            <person name="Remington K."/>
            <person name="Beeson K."/>
            <person name="Tran B."/>
            <person name="Rogers Y.-H."/>
            <person name="Friedman R."/>
            <person name="Venter J.C."/>
        </authorList>
    </citation>
    <scope>NUCLEOTIDE SEQUENCE [LARGE SCALE GENOMIC DNA]</scope>
    <source>
        <strain evidence="1 2">SKA53</strain>
    </source>
</reference>
<comment type="caution">
    <text evidence="1">The sequence shown here is derived from an EMBL/GenBank/DDBJ whole genome shotgun (WGS) entry which is preliminary data.</text>
</comment>
<dbReference type="STRING" id="314232.SKA53_00315"/>